<keyword evidence="2 5" id="KW-0285">Flavoprotein</keyword>
<feature type="transmembrane region" description="Helical" evidence="6">
    <location>
        <begin position="217"/>
        <end position="236"/>
    </location>
</feature>
<keyword evidence="8" id="KW-1185">Reference proteome</keyword>
<evidence type="ECO:0000256" key="3">
    <source>
        <dbReference type="ARBA" id="ARBA00022827"/>
    </source>
</evidence>
<evidence type="ECO:0000313" key="8">
    <source>
        <dbReference type="Proteomes" id="UP001152320"/>
    </source>
</evidence>
<sequence>MFHCTGSGISAGDIATDISNTTTQTFISARHGFNISPVIDSHGWPFDVHIDCAAERDVYLHVFPVHLEHPTLACLGFFKVYSIGSPICVIDMQARWVARIFKGESMLPSKEVMLEDIRKRRQTEYAQYGKDVFRVYAVPYMDHLATLTGCYPSLVPLFFTDPRLSIHMLFGPVVPASYRLVGPHRWEGAREAILNSLNTTFEGTRSKTAKYVGRSTCMYFTIGMLVLTIAILSIFLP</sequence>
<dbReference type="Pfam" id="PF00743">
    <property type="entry name" value="FMO-like"/>
    <property type="match status" value="1"/>
</dbReference>
<keyword evidence="3 5" id="KW-0274">FAD</keyword>
<dbReference type="GO" id="GO:0050660">
    <property type="term" value="F:flavin adenine dinucleotide binding"/>
    <property type="evidence" value="ECO:0007669"/>
    <property type="project" value="InterPro"/>
</dbReference>
<keyword evidence="6" id="KW-1133">Transmembrane helix</keyword>
<dbReference type="InterPro" id="IPR050346">
    <property type="entry name" value="FMO-like"/>
</dbReference>
<comment type="cofactor">
    <cofactor evidence="5">
        <name>FAD</name>
        <dbReference type="ChEBI" id="CHEBI:57692"/>
    </cofactor>
</comment>
<dbReference type="OrthoDB" id="6435753at2759"/>
<reference evidence="7" key="1">
    <citation type="submission" date="2021-10" db="EMBL/GenBank/DDBJ databases">
        <title>Tropical sea cucumber genome reveals ecological adaptation and Cuvierian tubules defense mechanism.</title>
        <authorList>
            <person name="Chen T."/>
        </authorList>
    </citation>
    <scope>NUCLEOTIDE SEQUENCE</scope>
    <source>
        <strain evidence="7">Nanhai2018</strain>
        <tissue evidence="7">Muscle</tissue>
    </source>
</reference>
<dbReference type="InterPro" id="IPR036188">
    <property type="entry name" value="FAD/NAD-bd_sf"/>
</dbReference>
<keyword evidence="6" id="KW-0472">Membrane</keyword>
<accession>A0A9Q0YDP7</accession>
<keyword evidence="6" id="KW-0812">Transmembrane</keyword>
<comment type="caution">
    <text evidence="7">The sequence shown here is derived from an EMBL/GenBank/DDBJ whole genome shotgun (WGS) entry which is preliminary data.</text>
</comment>
<organism evidence="7 8">
    <name type="scientific">Holothuria leucospilota</name>
    <name type="common">Black long sea cucumber</name>
    <name type="synonym">Mertensiothuria leucospilota</name>
    <dbReference type="NCBI Taxonomy" id="206669"/>
    <lineage>
        <taxon>Eukaryota</taxon>
        <taxon>Metazoa</taxon>
        <taxon>Echinodermata</taxon>
        <taxon>Eleutherozoa</taxon>
        <taxon>Echinozoa</taxon>
        <taxon>Holothuroidea</taxon>
        <taxon>Aspidochirotacea</taxon>
        <taxon>Aspidochirotida</taxon>
        <taxon>Holothuriidae</taxon>
        <taxon>Holothuria</taxon>
    </lineage>
</organism>
<dbReference type="EMBL" id="JAIZAY010000022">
    <property type="protein sequence ID" value="KAJ8020803.1"/>
    <property type="molecule type" value="Genomic_DNA"/>
</dbReference>
<dbReference type="GO" id="GO:0004499">
    <property type="term" value="F:N,N-dimethylaniline monooxygenase activity"/>
    <property type="evidence" value="ECO:0007669"/>
    <property type="project" value="InterPro"/>
</dbReference>
<evidence type="ECO:0000256" key="4">
    <source>
        <dbReference type="ARBA" id="ARBA00023002"/>
    </source>
</evidence>
<keyword evidence="5 7" id="KW-0503">Monooxygenase</keyword>
<protein>
    <recommendedName>
        <fullName evidence="5">Flavin-containing monooxygenase</fullName>
        <ecNumber evidence="5">1.-.-.-</ecNumber>
    </recommendedName>
</protein>
<dbReference type="EC" id="1.-.-.-" evidence="5"/>
<evidence type="ECO:0000256" key="5">
    <source>
        <dbReference type="RuleBase" id="RU361177"/>
    </source>
</evidence>
<dbReference type="Proteomes" id="UP001152320">
    <property type="component" value="Chromosome 22"/>
</dbReference>
<evidence type="ECO:0000256" key="1">
    <source>
        <dbReference type="ARBA" id="ARBA00009183"/>
    </source>
</evidence>
<proteinExistence type="inferred from homology"/>
<gene>
    <name evidence="7" type="ORF">HOLleu_40490</name>
</gene>
<evidence type="ECO:0000256" key="6">
    <source>
        <dbReference type="SAM" id="Phobius"/>
    </source>
</evidence>
<dbReference type="GO" id="GO:0050661">
    <property type="term" value="F:NADP binding"/>
    <property type="evidence" value="ECO:0007669"/>
    <property type="project" value="InterPro"/>
</dbReference>
<evidence type="ECO:0000313" key="7">
    <source>
        <dbReference type="EMBL" id="KAJ8020803.1"/>
    </source>
</evidence>
<name>A0A9Q0YDP7_HOLLE</name>
<dbReference type="Gene3D" id="3.50.50.60">
    <property type="entry name" value="FAD/NAD(P)-binding domain"/>
    <property type="match status" value="1"/>
</dbReference>
<dbReference type="PANTHER" id="PTHR23023">
    <property type="entry name" value="DIMETHYLANILINE MONOOXYGENASE"/>
    <property type="match status" value="1"/>
</dbReference>
<dbReference type="InterPro" id="IPR020946">
    <property type="entry name" value="Flavin_mOase-like"/>
</dbReference>
<dbReference type="AlphaFoldDB" id="A0A9Q0YDP7"/>
<evidence type="ECO:0000256" key="2">
    <source>
        <dbReference type="ARBA" id="ARBA00022630"/>
    </source>
</evidence>
<dbReference type="SUPFAM" id="SSF51905">
    <property type="entry name" value="FAD/NAD(P)-binding domain"/>
    <property type="match status" value="1"/>
</dbReference>
<keyword evidence="4 5" id="KW-0560">Oxidoreductase</keyword>
<comment type="similarity">
    <text evidence="1 5">Belongs to the FMO family.</text>
</comment>